<name>A0AAE0W6W5_9BIVA</name>
<reference evidence="2" key="2">
    <citation type="journal article" date="2021" name="Genome Biol. Evol.">
        <title>Developing a high-quality reference genome for a parasitic bivalve with doubly uniparental inheritance (Bivalvia: Unionida).</title>
        <authorList>
            <person name="Smith C.H."/>
        </authorList>
    </citation>
    <scope>NUCLEOTIDE SEQUENCE</scope>
    <source>
        <strain evidence="2">CHS0354</strain>
        <tissue evidence="2">Mantle</tissue>
    </source>
</reference>
<feature type="compositionally biased region" description="Basic and acidic residues" evidence="1">
    <location>
        <begin position="111"/>
        <end position="130"/>
    </location>
</feature>
<reference evidence="2" key="1">
    <citation type="journal article" date="2021" name="Genome Biol. Evol.">
        <title>A High-Quality Reference Genome for a Parasitic Bivalve with Doubly Uniparental Inheritance (Bivalvia: Unionida).</title>
        <authorList>
            <person name="Smith C.H."/>
        </authorList>
    </citation>
    <scope>NUCLEOTIDE SEQUENCE</scope>
    <source>
        <strain evidence="2">CHS0354</strain>
    </source>
</reference>
<dbReference type="GO" id="GO:0008237">
    <property type="term" value="F:metallopeptidase activity"/>
    <property type="evidence" value="ECO:0007669"/>
    <property type="project" value="InterPro"/>
</dbReference>
<dbReference type="Gene3D" id="3.40.390.10">
    <property type="entry name" value="Collagenase (Catalytic Domain)"/>
    <property type="match status" value="1"/>
</dbReference>
<sequence length="359" mass="41057">MRKQSTMYSKPFHGNGNIKIGDSSYELRAAKTRDTSENVLEIPDLIGKRYHLIDQRNIGLENIVGNEDLLRVKETRIQEEFNAPFGRITEQEKQNYFRLSDASLPPRKVGNLHDRGNIGENRHQEKKERGVNGTPRLQRLKHADLQSSFVKVMVIEATDHEVLFPHKKSKVITQQGITYVDANQYLEDLSDWDLTTGIKQIPQFDNAMLFTTLGADHDGEGDAVACKSEDFFIMTNMPQGFTQARPCIRNMWIFSNCSVESFKKKLASKQCVKTVGSVYSITEWEVFMQKEAGDVFTPHEQCFLIYGQGSTFYGSHNNPAHFKFYKEIIPYAFVSKVHKHDSDYIVARACYLVVVGNIQ</sequence>
<comment type="caution">
    <text evidence="2">The sequence shown here is derived from an EMBL/GenBank/DDBJ whole genome shotgun (WGS) entry which is preliminary data.</text>
</comment>
<feature type="region of interest" description="Disordered" evidence="1">
    <location>
        <begin position="108"/>
        <end position="130"/>
    </location>
</feature>
<proteinExistence type="predicted"/>
<evidence type="ECO:0000313" key="3">
    <source>
        <dbReference type="Proteomes" id="UP001195483"/>
    </source>
</evidence>
<accession>A0AAE0W6W5</accession>
<gene>
    <name evidence="2" type="ORF">CHS0354_013860</name>
</gene>
<protein>
    <submittedName>
        <fullName evidence="2">Uncharacterized protein</fullName>
    </submittedName>
</protein>
<dbReference type="EMBL" id="JAEAOA010000849">
    <property type="protein sequence ID" value="KAK3604348.1"/>
    <property type="molecule type" value="Genomic_DNA"/>
</dbReference>
<dbReference type="AlphaFoldDB" id="A0AAE0W6W5"/>
<dbReference type="Proteomes" id="UP001195483">
    <property type="component" value="Unassembled WGS sequence"/>
</dbReference>
<evidence type="ECO:0000256" key="1">
    <source>
        <dbReference type="SAM" id="MobiDB-lite"/>
    </source>
</evidence>
<keyword evidence="3" id="KW-1185">Reference proteome</keyword>
<dbReference type="InterPro" id="IPR024079">
    <property type="entry name" value="MetalloPept_cat_dom_sf"/>
</dbReference>
<reference evidence="2" key="3">
    <citation type="submission" date="2023-05" db="EMBL/GenBank/DDBJ databases">
        <authorList>
            <person name="Smith C.H."/>
        </authorList>
    </citation>
    <scope>NUCLEOTIDE SEQUENCE</scope>
    <source>
        <strain evidence="2">CHS0354</strain>
        <tissue evidence="2">Mantle</tissue>
    </source>
</reference>
<organism evidence="2 3">
    <name type="scientific">Potamilus streckersoni</name>
    <dbReference type="NCBI Taxonomy" id="2493646"/>
    <lineage>
        <taxon>Eukaryota</taxon>
        <taxon>Metazoa</taxon>
        <taxon>Spiralia</taxon>
        <taxon>Lophotrochozoa</taxon>
        <taxon>Mollusca</taxon>
        <taxon>Bivalvia</taxon>
        <taxon>Autobranchia</taxon>
        <taxon>Heteroconchia</taxon>
        <taxon>Palaeoheterodonta</taxon>
        <taxon>Unionida</taxon>
        <taxon>Unionoidea</taxon>
        <taxon>Unionidae</taxon>
        <taxon>Ambleminae</taxon>
        <taxon>Lampsilini</taxon>
        <taxon>Potamilus</taxon>
    </lineage>
</organism>
<evidence type="ECO:0000313" key="2">
    <source>
        <dbReference type="EMBL" id="KAK3604348.1"/>
    </source>
</evidence>